<comment type="caution">
    <text evidence="5">The sequence shown here is derived from an EMBL/GenBank/DDBJ whole genome shotgun (WGS) entry which is preliminary data.</text>
</comment>
<evidence type="ECO:0000256" key="1">
    <source>
        <dbReference type="ARBA" id="ARBA00001917"/>
    </source>
</evidence>
<feature type="domain" description="Flavin reductase like" evidence="4">
    <location>
        <begin position="11"/>
        <end position="161"/>
    </location>
</feature>
<evidence type="ECO:0000313" key="5">
    <source>
        <dbReference type="EMBL" id="MCX8997785.1"/>
    </source>
</evidence>
<dbReference type="PANTHER" id="PTHR43567">
    <property type="entry name" value="FLAVOREDOXIN-RELATED-RELATED"/>
    <property type="match status" value="1"/>
</dbReference>
<sequence length="176" mass="19489">MEPMPLSEVYRHIEPGPVVLMTTRYRGRPNVMTMSWHMMMEFTPPTIACLVSSGDYSFKGLKRSRECVIAIPGAEMARTTVGIGNCTGADEDKFDRFGLTAIAASAVSPPLIGECFVNIECKVVDTTLVNRYNLFVLEAVAAWRTEDADDRKTIHHRGYGRFAVDGEIVKLPSAMP</sequence>
<gene>
    <name evidence="5" type="ORF">NOF55_11800</name>
</gene>
<reference evidence="5" key="1">
    <citation type="submission" date="2022-07" db="EMBL/GenBank/DDBJ databases">
        <title>Ectorhizobium quercum gen.nov., sp. nov.</title>
        <authorList>
            <person name="Ma T."/>
            <person name="Li Y."/>
        </authorList>
    </citation>
    <scope>NUCLEOTIDE SEQUENCE</scope>
    <source>
        <strain evidence="5">BDR2-2</strain>
    </source>
</reference>
<dbReference type="InterPro" id="IPR052174">
    <property type="entry name" value="Flavoredoxin"/>
</dbReference>
<evidence type="ECO:0000256" key="2">
    <source>
        <dbReference type="ARBA" id="ARBA00022630"/>
    </source>
</evidence>
<dbReference type="Pfam" id="PF01613">
    <property type="entry name" value="Flavin_Reduct"/>
    <property type="match status" value="1"/>
</dbReference>
<dbReference type="AlphaFoldDB" id="A0AAE3N1Y0"/>
<dbReference type="EMBL" id="JANFPI010000003">
    <property type="protein sequence ID" value="MCX8997785.1"/>
    <property type="molecule type" value="Genomic_DNA"/>
</dbReference>
<dbReference type="InterPro" id="IPR012349">
    <property type="entry name" value="Split_barrel_FMN-bd"/>
</dbReference>
<accession>A0AAE3N1Y0</accession>
<dbReference type="GO" id="GO:0016646">
    <property type="term" value="F:oxidoreductase activity, acting on the CH-NH group of donors, NAD or NADP as acceptor"/>
    <property type="evidence" value="ECO:0007669"/>
    <property type="project" value="UniProtKB-ARBA"/>
</dbReference>
<dbReference type="SUPFAM" id="SSF50475">
    <property type="entry name" value="FMN-binding split barrel"/>
    <property type="match status" value="1"/>
</dbReference>
<dbReference type="Gene3D" id="2.30.110.10">
    <property type="entry name" value="Electron Transport, Fmn-binding Protein, Chain A"/>
    <property type="match status" value="1"/>
</dbReference>
<proteinExistence type="inferred from homology"/>
<dbReference type="Proteomes" id="UP001208771">
    <property type="component" value="Unassembled WGS sequence"/>
</dbReference>
<protein>
    <submittedName>
        <fullName evidence="5">Flavin reductase family protein</fullName>
    </submittedName>
</protein>
<comment type="similarity">
    <text evidence="3">Belongs to the flavoredoxin family.</text>
</comment>
<keyword evidence="2" id="KW-0285">Flavoprotein</keyword>
<comment type="cofactor">
    <cofactor evidence="1">
        <name>FMN</name>
        <dbReference type="ChEBI" id="CHEBI:58210"/>
    </cofactor>
</comment>
<dbReference type="PANTHER" id="PTHR43567:SF1">
    <property type="entry name" value="FLAVOREDOXIN"/>
    <property type="match status" value="1"/>
</dbReference>
<organism evidence="5 6">
    <name type="scientific">Ectorhizobium quercum</name>
    <dbReference type="NCBI Taxonomy" id="2965071"/>
    <lineage>
        <taxon>Bacteria</taxon>
        <taxon>Pseudomonadati</taxon>
        <taxon>Pseudomonadota</taxon>
        <taxon>Alphaproteobacteria</taxon>
        <taxon>Hyphomicrobiales</taxon>
        <taxon>Rhizobiaceae</taxon>
        <taxon>Ectorhizobium</taxon>
    </lineage>
</organism>
<evidence type="ECO:0000313" key="6">
    <source>
        <dbReference type="Proteomes" id="UP001208771"/>
    </source>
</evidence>
<dbReference type="InterPro" id="IPR002563">
    <property type="entry name" value="Flavin_Rdtase-like_dom"/>
</dbReference>
<evidence type="ECO:0000259" key="4">
    <source>
        <dbReference type="SMART" id="SM00903"/>
    </source>
</evidence>
<dbReference type="SMART" id="SM00903">
    <property type="entry name" value="Flavin_Reduct"/>
    <property type="match status" value="1"/>
</dbReference>
<dbReference type="GO" id="GO:0010181">
    <property type="term" value="F:FMN binding"/>
    <property type="evidence" value="ECO:0007669"/>
    <property type="project" value="InterPro"/>
</dbReference>
<evidence type="ECO:0000256" key="3">
    <source>
        <dbReference type="ARBA" id="ARBA00038054"/>
    </source>
</evidence>
<dbReference type="RefSeq" id="WP_306411695.1">
    <property type="nucleotide sequence ID" value="NZ_JANFPI010000003.1"/>
</dbReference>
<name>A0AAE3N1Y0_9HYPH</name>
<keyword evidence="6" id="KW-1185">Reference proteome</keyword>